<reference evidence="8" key="1">
    <citation type="submission" date="2022-06" db="EMBL/GenBank/DDBJ databases">
        <title>Isolation and Genomics of Futiania mangrovii gen. nov., sp. nov., a Rare and Metabolically-versatile member in the Class Alphaproteobacteria.</title>
        <authorList>
            <person name="Liu L."/>
            <person name="Huang W.-C."/>
            <person name="Pan J."/>
            <person name="Li J."/>
            <person name="Huang Y."/>
            <person name="Du H."/>
            <person name="Liu Y."/>
            <person name="Li M."/>
        </authorList>
    </citation>
    <scope>NUCLEOTIDE SEQUENCE</scope>
    <source>
        <strain evidence="8">FT118</strain>
    </source>
</reference>
<evidence type="ECO:0000256" key="2">
    <source>
        <dbReference type="ARBA" id="ARBA00001946"/>
    </source>
</evidence>
<keyword evidence="4" id="KW-0378">Hydrolase</keyword>
<dbReference type="Gene3D" id="3.90.79.10">
    <property type="entry name" value="Nucleoside Triphosphate Pyrophosphohydrolase"/>
    <property type="match status" value="1"/>
</dbReference>
<dbReference type="Proteomes" id="UP001055804">
    <property type="component" value="Unassembled WGS sequence"/>
</dbReference>
<dbReference type="InterPro" id="IPR039121">
    <property type="entry name" value="NUDT19"/>
</dbReference>
<keyword evidence="5" id="KW-0460">Magnesium</keyword>
<protein>
    <submittedName>
        <fullName evidence="8">NUDIX domain-containing protein</fullName>
    </submittedName>
</protein>
<accession>A0A9J6PA91</accession>
<sequence length="276" mass="29668">MNGNLAMSGFDLEGKYADVVPKPASSILLVRDGDNGFEVFMVRRHHQIDFASGAMVFPGGKVDAADADPRLRDLCAGAEGLSDADLGFRVSAVREAFEETGVLLATENGEEIGAERATALKDAYAAAMERGETTMAEMATREGLCLRLDRLVPFAHWITPAIMAKRFDTPFFIAEAPHAQVEGAGHDGREAVDSVWIAPADAIAKADAGEVTMVFATRRNLEKLARAHSVEEALSNARNDPPMTINPRVYARDGRRYIEIPEEAGFGGSVFDVGAA</sequence>
<dbReference type="InterPro" id="IPR000086">
    <property type="entry name" value="NUDIX_hydrolase_dom"/>
</dbReference>
<evidence type="ECO:0000313" key="9">
    <source>
        <dbReference type="Proteomes" id="UP001055804"/>
    </source>
</evidence>
<evidence type="ECO:0000256" key="1">
    <source>
        <dbReference type="ARBA" id="ARBA00001936"/>
    </source>
</evidence>
<gene>
    <name evidence="8" type="ORF">NJQ99_02685</name>
</gene>
<feature type="domain" description="Nudix hydrolase" evidence="7">
    <location>
        <begin position="20"/>
        <end position="219"/>
    </location>
</feature>
<evidence type="ECO:0000256" key="3">
    <source>
        <dbReference type="ARBA" id="ARBA00022723"/>
    </source>
</evidence>
<name>A0A9J6PA91_9PROT</name>
<dbReference type="CDD" id="cd18870">
    <property type="entry name" value="NUDIX_AcylCoAdiphos_Nudt19"/>
    <property type="match status" value="1"/>
</dbReference>
<evidence type="ECO:0000256" key="4">
    <source>
        <dbReference type="ARBA" id="ARBA00022801"/>
    </source>
</evidence>
<dbReference type="EMBL" id="JAMZFT010000001">
    <property type="protein sequence ID" value="MCP1335305.1"/>
    <property type="molecule type" value="Genomic_DNA"/>
</dbReference>
<dbReference type="GO" id="GO:0046872">
    <property type="term" value="F:metal ion binding"/>
    <property type="evidence" value="ECO:0007669"/>
    <property type="project" value="UniProtKB-KW"/>
</dbReference>
<organism evidence="8 9">
    <name type="scientific">Futiania mangrovi</name>
    <dbReference type="NCBI Taxonomy" id="2959716"/>
    <lineage>
        <taxon>Bacteria</taxon>
        <taxon>Pseudomonadati</taxon>
        <taxon>Pseudomonadota</taxon>
        <taxon>Alphaproteobacteria</taxon>
        <taxon>Futianiales</taxon>
        <taxon>Futianiaceae</taxon>
        <taxon>Futiania</taxon>
    </lineage>
</organism>
<dbReference type="PROSITE" id="PS51462">
    <property type="entry name" value="NUDIX"/>
    <property type="match status" value="1"/>
</dbReference>
<evidence type="ECO:0000313" key="8">
    <source>
        <dbReference type="EMBL" id="MCP1335305.1"/>
    </source>
</evidence>
<keyword evidence="3" id="KW-0479">Metal-binding</keyword>
<evidence type="ECO:0000256" key="5">
    <source>
        <dbReference type="ARBA" id="ARBA00022842"/>
    </source>
</evidence>
<keyword evidence="6" id="KW-0464">Manganese</keyword>
<dbReference type="PANTHER" id="PTHR12318:SF0">
    <property type="entry name" value="ACYL-COENZYME A DIPHOSPHATASE NUDT19"/>
    <property type="match status" value="1"/>
</dbReference>
<evidence type="ECO:0000259" key="7">
    <source>
        <dbReference type="PROSITE" id="PS51462"/>
    </source>
</evidence>
<dbReference type="AlphaFoldDB" id="A0A9J6PA91"/>
<dbReference type="GO" id="GO:0016818">
    <property type="term" value="F:hydrolase activity, acting on acid anhydrides, in phosphorus-containing anhydrides"/>
    <property type="evidence" value="ECO:0007669"/>
    <property type="project" value="InterPro"/>
</dbReference>
<comment type="cofactor">
    <cofactor evidence="1">
        <name>Mn(2+)</name>
        <dbReference type="ChEBI" id="CHEBI:29035"/>
    </cofactor>
</comment>
<dbReference type="RefSeq" id="WP_269331254.1">
    <property type="nucleotide sequence ID" value="NZ_JAMZFT010000001.1"/>
</dbReference>
<dbReference type="PANTHER" id="PTHR12318">
    <property type="entry name" value="TESTOSTERONE-REGULATED PROTEIN RP2"/>
    <property type="match status" value="1"/>
</dbReference>
<dbReference type="InterPro" id="IPR015797">
    <property type="entry name" value="NUDIX_hydrolase-like_dom_sf"/>
</dbReference>
<comment type="caution">
    <text evidence="8">The sequence shown here is derived from an EMBL/GenBank/DDBJ whole genome shotgun (WGS) entry which is preliminary data.</text>
</comment>
<evidence type="ECO:0000256" key="6">
    <source>
        <dbReference type="ARBA" id="ARBA00023211"/>
    </source>
</evidence>
<dbReference type="SUPFAM" id="SSF55811">
    <property type="entry name" value="Nudix"/>
    <property type="match status" value="1"/>
</dbReference>
<keyword evidence="9" id="KW-1185">Reference proteome</keyword>
<proteinExistence type="predicted"/>
<comment type="cofactor">
    <cofactor evidence="2">
        <name>Mg(2+)</name>
        <dbReference type="ChEBI" id="CHEBI:18420"/>
    </cofactor>
</comment>